<protein>
    <submittedName>
        <fullName evidence="2">Uncharacterized protein</fullName>
    </submittedName>
</protein>
<keyword evidence="3" id="KW-1185">Reference proteome</keyword>
<evidence type="ECO:0000313" key="2">
    <source>
        <dbReference type="EMBL" id="QVL33448.1"/>
    </source>
</evidence>
<reference evidence="2" key="1">
    <citation type="submission" date="2021-05" db="EMBL/GenBank/DDBJ databases">
        <title>Complete genome sequence of the cellulolytic planctomycete Telmatocola sphagniphila SP2T and characterization of the first cellulase from planctomycetes.</title>
        <authorList>
            <person name="Rakitin A.L."/>
            <person name="Beletsky A.V."/>
            <person name="Naumoff D.G."/>
            <person name="Kulichevskaya I.S."/>
            <person name="Mardanov A.V."/>
            <person name="Ravin N.V."/>
            <person name="Dedysh S.N."/>
        </authorList>
    </citation>
    <scope>NUCLEOTIDE SEQUENCE</scope>
    <source>
        <strain evidence="2">SP2T</strain>
    </source>
</reference>
<dbReference type="KEGG" id="tsph:KIH39_05920"/>
<feature type="signal peptide" evidence="1">
    <location>
        <begin position="1"/>
        <end position="22"/>
    </location>
</feature>
<dbReference type="AlphaFoldDB" id="A0A8E6B7S3"/>
<keyword evidence="1" id="KW-0732">Signal</keyword>
<dbReference type="RefSeq" id="WP_213498337.1">
    <property type="nucleotide sequence ID" value="NZ_CP074694.1"/>
</dbReference>
<dbReference type="Proteomes" id="UP000676194">
    <property type="component" value="Chromosome"/>
</dbReference>
<organism evidence="2 3">
    <name type="scientific">Telmatocola sphagniphila</name>
    <dbReference type="NCBI Taxonomy" id="1123043"/>
    <lineage>
        <taxon>Bacteria</taxon>
        <taxon>Pseudomonadati</taxon>
        <taxon>Planctomycetota</taxon>
        <taxon>Planctomycetia</taxon>
        <taxon>Gemmatales</taxon>
        <taxon>Gemmataceae</taxon>
    </lineage>
</organism>
<evidence type="ECO:0000256" key="1">
    <source>
        <dbReference type="SAM" id="SignalP"/>
    </source>
</evidence>
<evidence type="ECO:0000313" key="3">
    <source>
        <dbReference type="Proteomes" id="UP000676194"/>
    </source>
</evidence>
<proteinExistence type="predicted"/>
<feature type="chain" id="PRO_5034581889" evidence="1">
    <location>
        <begin position="23"/>
        <end position="145"/>
    </location>
</feature>
<dbReference type="EMBL" id="CP074694">
    <property type="protein sequence ID" value="QVL33448.1"/>
    <property type="molecule type" value="Genomic_DNA"/>
</dbReference>
<gene>
    <name evidence="2" type="ORF">KIH39_05920</name>
</gene>
<sequence length="145" mass="15015">MKRILFSLACLMGLAGVSSAQAPMMPGSQPYPPGYGQMPQNPAGYGQMPQMGGVMPANFQGGYGPQMNPYAAPVAASAPGGGDSGRFGFNPIFKRMFHLKDSGCANGKCANGAGKGPGNAASTGGTLVFPNQQFIRSPRDFFMEN</sequence>
<accession>A0A8E6B7S3</accession>
<name>A0A8E6B7S3_9BACT</name>